<evidence type="ECO:0000313" key="9">
    <source>
        <dbReference type="EMBL" id="MDP9839422.1"/>
    </source>
</evidence>
<feature type="domain" description="Multidrug resistance protein MdtA-like barrel-sandwich hybrid" evidence="6">
    <location>
        <begin position="61"/>
        <end position="204"/>
    </location>
</feature>
<dbReference type="Pfam" id="PF25967">
    <property type="entry name" value="RND-MFP_C"/>
    <property type="match status" value="1"/>
</dbReference>
<evidence type="ECO:0000256" key="1">
    <source>
        <dbReference type="ARBA" id="ARBA00004196"/>
    </source>
</evidence>
<evidence type="ECO:0000259" key="6">
    <source>
        <dbReference type="Pfam" id="PF25917"/>
    </source>
</evidence>
<dbReference type="InterPro" id="IPR058626">
    <property type="entry name" value="MdtA-like_b-barrel"/>
</dbReference>
<dbReference type="Gene3D" id="2.40.420.20">
    <property type="match status" value="1"/>
</dbReference>
<organism evidence="9 10">
    <name type="scientific">Neorhizobium huautlense</name>
    <dbReference type="NCBI Taxonomy" id="67774"/>
    <lineage>
        <taxon>Bacteria</taxon>
        <taxon>Pseudomonadati</taxon>
        <taxon>Pseudomonadota</taxon>
        <taxon>Alphaproteobacteria</taxon>
        <taxon>Hyphomicrobiales</taxon>
        <taxon>Rhizobiaceae</taxon>
        <taxon>Rhizobium/Agrobacterium group</taxon>
        <taxon>Neorhizobium</taxon>
    </lineage>
</organism>
<feature type="chain" id="PRO_5047059822" evidence="4">
    <location>
        <begin position="18"/>
        <end position="418"/>
    </location>
</feature>
<dbReference type="PROSITE" id="PS51257">
    <property type="entry name" value="PROKAR_LIPOPROTEIN"/>
    <property type="match status" value="1"/>
</dbReference>
<feature type="domain" description="Multidrug resistance protein MdtA-like beta-barrel" evidence="7">
    <location>
        <begin position="208"/>
        <end position="297"/>
    </location>
</feature>
<dbReference type="InterPro" id="IPR006143">
    <property type="entry name" value="RND_pump_MFP"/>
</dbReference>
<comment type="subcellular location">
    <subcellularLocation>
        <location evidence="1">Cell envelope</location>
    </subcellularLocation>
</comment>
<dbReference type="EMBL" id="JAUSRF010000016">
    <property type="protein sequence ID" value="MDP9839422.1"/>
    <property type="molecule type" value="Genomic_DNA"/>
</dbReference>
<feature type="compositionally biased region" description="Basic and acidic residues" evidence="3">
    <location>
        <begin position="390"/>
        <end position="418"/>
    </location>
</feature>
<feature type="domain" description="Multidrug resistance protein MdtA-like alpha-helical hairpin" evidence="5">
    <location>
        <begin position="102"/>
        <end position="171"/>
    </location>
</feature>
<feature type="region of interest" description="Disordered" evidence="3">
    <location>
        <begin position="363"/>
        <end position="418"/>
    </location>
</feature>
<dbReference type="Gene3D" id="1.10.287.470">
    <property type="entry name" value="Helix hairpin bin"/>
    <property type="match status" value="1"/>
</dbReference>
<keyword evidence="4" id="KW-0732">Signal</keyword>
<comment type="similarity">
    <text evidence="2">Belongs to the membrane fusion protein (MFP) (TC 8.A.1) family.</text>
</comment>
<dbReference type="Pfam" id="PF25876">
    <property type="entry name" value="HH_MFP_RND"/>
    <property type="match status" value="1"/>
</dbReference>
<comment type="caution">
    <text evidence="9">The sequence shown here is derived from an EMBL/GenBank/DDBJ whole genome shotgun (WGS) entry which is preliminary data.</text>
</comment>
<protein>
    <submittedName>
        <fullName evidence="9">Membrane fusion protein (Multidrug efflux system)</fullName>
    </submittedName>
</protein>
<dbReference type="Pfam" id="PF25944">
    <property type="entry name" value="Beta-barrel_RND"/>
    <property type="match status" value="1"/>
</dbReference>
<sequence length="418" mass="44322">MKLPVAGLLVASLSVLAACQKEDEAAGAPPARPPSAVGVITVQPETLPINSELPGRIAPTRLAEVRPRVSGIIVERVFEQGSLVKEGDVLYRIDPAPFQVELDRAEATLRSAEAQQLQARQTADRQTQLSRNNVASRQEYDNSVAQLAQADAQVAVARAGVAAAKLSLQYANVTAPISGRIGRALITEGALVSSSGSENLATIQQLDPIYADFTQPAADLVRLRRALQDGKLMTGPNEAKAQLMLDDGTKYPQEGRLLFSEAAVDETTGQVTMRGEFPNPNGDLLPGMYVRVSIEQGLERDTFAVPQQAIQRDAGGKASLLVVGAEDKVEPRPVTVGRALGDRWVISNGLKAGDRVIVDGFQKTGPGATVKPQPWSPEKPATEEAAQGENKAESGEAAKPGDAEKPDNAEKPAEPAKQ</sequence>
<proteinExistence type="inferred from homology"/>
<gene>
    <name evidence="9" type="ORF">J2T09_004198</name>
</gene>
<evidence type="ECO:0000256" key="2">
    <source>
        <dbReference type="ARBA" id="ARBA00009477"/>
    </source>
</evidence>
<accession>A0ABT9PYC2</accession>
<dbReference type="SUPFAM" id="SSF111369">
    <property type="entry name" value="HlyD-like secretion proteins"/>
    <property type="match status" value="1"/>
</dbReference>
<feature type="domain" description="Multidrug resistance protein MdtA-like C-terminal permuted SH3" evidence="8">
    <location>
        <begin position="305"/>
        <end position="363"/>
    </location>
</feature>
<evidence type="ECO:0000313" key="10">
    <source>
        <dbReference type="Proteomes" id="UP001241472"/>
    </source>
</evidence>
<dbReference type="NCBIfam" id="TIGR01730">
    <property type="entry name" value="RND_mfp"/>
    <property type="match status" value="1"/>
</dbReference>
<evidence type="ECO:0000259" key="8">
    <source>
        <dbReference type="Pfam" id="PF25967"/>
    </source>
</evidence>
<dbReference type="InterPro" id="IPR058625">
    <property type="entry name" value="MdtA-like_BSH"/>
</dbReference>
<keyword evidence="10" id="KW-1185">Reference proteome</keyword>
<dbReference type="Gene3D" id="2.40.30.170">
    <property type="match status" value="1"/>
</dbReference>
<dbReference type="Proteomes" id="UP001241472">
    <property type="component" value="Unassembled WGS sequence"/>
</dbReference>
<dbReference type="PANTHER" id="PTHR30158:SF3">
    <property type="entry name" value="MULTIDRUG EFFLUX PUMP SUBUNIT ACRA-RELATED"/>
    <property type="match status" value="1"/>
</dbReference>
<feature type="signal peptide" evidence="4">
    <location>
        <begin position="1"/>
        <end position="17"/>
    </location>
</feature>
<evidence type="ECO:0000256" key="3">
    <source>
        <dbReference type="SAM" id="MobiDB-lite"/>
    </source>
</evidence>
<dbReference type="InterPro" id="IPR058627">
    <property type="entry name" value="MdtA-like_C"/>
</dbReference>
<dbReference type="Gene3D" id="2.40.50.100">
    <property type="match status" value="1"/>
</dbReference>
<dbReference type="Pfam" id="PF25917">
    <property type="entry name" value="BSH_RND"/>
    <property type="match status" value="1"/>
</dbReference>
<evidence type="ECO:0000256" key="4">
    <source>
        <dbReference type="SAM" id="SignalP"/>
    </source>
</evidence>
<reference evidence="9 10" key="1">
    <citation type="submission" date="2023-07" db="EMBL/GenBank/DDBJ databases">
        <title>Sorghum-associated microbial communities from plants grown in Nebraska, USA.</title>
        <authorList>
            <person name="Schachtman D."/>
        </authorList>
    </citation>
    <scope>NUCLEOTIDE SEQUENCE [LARGE SCALE GENOMIC DNA]</scope>
    <source>
        <strain evidence="9 10">DS1307</strain>
    </source>
</reference>
<dbReference type="InterPro" id="IPR058624">
    <property type="entry name" value="MdtA-like_HH"/>
</dbReference>
<evidence type="ECO:0000259" key="5">
    <source>
        <dbReference type="Pfam" id="PF25876"/>
    </source>
</evidence>
<dbReference type="PANTHER" id="PTHR30158">
    <property type="entry name" value="ACRA/E-RELATED COMPONENT OF DRUG EFFLUX TRANSPORTER"/>
    <property type="match status" value="1"/>
</dbReference>
<name>A0ABT9PYC2_9HYPH</name>
<evidence type="ECO:0000259" key="7">
    <source>
        <dbReference type="Pfam" id="PF25944"/>
    </source>
</evidence>